<dbReference type="FunFam" id="3.80.10.10:FF:000041">
    <property type="entry name" value="LRR receptor-like serine/threonine-protein kinase ERECTA"/>
    <property type="match status" value="3"/>
</dbReference>
<dbReference type="Pfam" id="PF13855">
    <property type="entry name" value="LRR_8"/>
    <property type="match status" value="1"/>
</dbReference>
<evidence type="ECO:0000256" key="2">
    <source>
        <dbReference type="ARBA" id="ARBA00022737"/>
    </source>
</evidence>
<evidence type="ECO:0000256" key="3">
    <source>
        <dbReference type="SAM" id="MobiDB-lite"/>
    </source>
</evidence>
<dbReference type="Gene3D" id="3.80.10.10">
    <property type="entry name" value="Ribonuclease Inhibitor"/>
    <property type="match status" value="2"/>
</dbReference>
<dbReference type="PANTHER" id="PTHR48064">
    <property type="entry name" value="OS01G0750400 PROTEIN"/>
    <property type="match status" value="1"/>
</dbReference>
<evidence type="ECO:0000256" key="1">
    <source>
        <dbReference type="ARBA" id="ARBA00022614"/>
    </source>
</evidence>
<dbReference type="PRINTS" id="PR00019">
    <property type="entry name" value="LEURICHRPT"/>
</dbReference>
<protein>
    <recommendedName>
        <fullName evidence="6">L domain-like protein</fullName>
    </recommendedName>
</protein>
<accession>A0A7S2MSD2</accession>
<dbReference type="SUPFAM" id="SSF52047">
    <property type="entry name" value="RNI-like"/>
    <property type="match status" value="1"/>
</dbReference>
<name>A0A7S2MSD2_9STRA</name>
<organism evidence="5">
    <name type="scientific">Helicotheca tamesis</name>
    <dbReference type="NCBI Taxonomy" id="374047"/>
    <lineage>
        <taxon>Eukaryota</taxon>
        <taxon>Sar</taxon>
        <taxon>Stramenopiles</taxon>
        <taxon>Ochrophyta</taxon>
        <taxon>Bacillariophyta</taxon>
        <taxon>Mediophyceae</taxon>
        <taxon>Lithodesmiophycidae</taxon>
        <taxon>Lithodesmiales</taxon>
        <taxon>Lithodesmiaceae</taxon>
        <taxon>Helicotheca</taxon>
    </lineage>
</organism>
<evidence type="ECO:0008006" key="6">
    <source>
        <dbReference type="Google" id="ProtNLM"/>
    </source>
</evidence>
<sequence length="627" mass="70111">MMMHDVAEGRAVGLDDENGFIPDETPNHSLPTPEEVRTDAAIRDSESKSSEREAERLRRYRGIIICGAILCVIGLLVTTLVFFADSDTTAKDEEDGVRMERARKFLLEALPNQASKASLSFEETPHSQAMDWMVRDDPLRFDIPKSENDSGAGKFMERYIMTLLYFATNGANWNNDMRFLTGRETCAWNKYFQDEDGLVYLLGAICDGSDDINKIWIPSNMLQGVIPFDEIMQLKSLRTIGFEYNGGLEGTLPNNIGDLTQLEILSLSNNLLTGTLPMSMSDIQSLRFLMIDDNELSGEVTSVVNLPNLELVYLEDNFFEGEIGETFFSASPNLVHLDASNNEFSGTIPAHFFEESKLEVLDLMGNLFIDGRLPQFPVEQTNLKVLALHKNSITGDIPASIGNLRGLRHLDLSQNQLTGYFTEAMGDLKELNYLFLASNSFNEGPVPNFIRDLTNLVDLSLKKTNLSGAIPDWIGTDLKRLRLLDLDGNKLSGEIPETLTQLKLLTFLLLNRNQLTGQVPQNFTTVPLEVFVLDDNNLSGDLDFLCPVGDKNPLDYIVADCGGDTPEVNCTLGTCCKVCCSDEEEGCNDKDWLADYDPIWENDYERNYYSFNNELKWVPRNGGSNGS</sequence>
<keyword evidence="4" id="KW-0812">Transmembrane</keyword>
<feature type="transmembrane region" description="Helical" evidence="4">
    <location>
        <begin position="62"/>
        <end position="84"/>
    </location>
</feature>
<evidence type="ECO:0000256" key="4">
    <source>
        <dbReference type="SAM" id="Phobius"/>
    </source>
</evidence>
<evidence type="ECO:0000313" key="5">
    <source>
        <dbReference type="EMBL" id="CAD9499995.1"/>
    </source>
</evidence>
<keyword evidence="4" id="KW-0472">Membrane</keyword>
<dbReference type="InterPro" id="IPR001611">
    <property type="entry name" value="Leu-rich_rpt"/>
</dbReference>
<dbReference type="InterPro" id="IPR032675">
    <property type="entry name" value="LRR_dom_sf"/>
</dbReference>
<dbReference type="InterPro" id="IPR053038">
    <property type="entry name" value="RLP_Defense"/>
</dbReference>
<dbReference type="PANTHER" id="PTHR48064:SF6">
    <property type="entry name" value="RECEPTOR-LIKE PROTEIN KINASE 2"/>
    <property type="match status" value="1"/>
</dbReference>
<keyword evidence="1" id="KW-0433">Leucine-rich repeat</keyword>
<reference evidence="5" key="1">
    <citation type="submission" date="2021-01" db="EMBL/GenBank/DDBJ databases">
        <authorList>
            <person name="Corre E."/>
            <person name="Pelletier E."/>
            <person name="Niang G."/>
            <person name="Scheremetjew M."/>
            <person name="Finn R."/>
            <person name="Kale V."/>
            <person name="Holt S."/>
            <person name="Cochrane G."/>
            <person name="Meng A."/>
            <person name="Brown T."/>
            <person name="Cohen L."/>
        </authorList>
    </citation>
    <scope>NUCLEOTIDE SEQUENCE</scope>
    <source>
        <strain evidence="5">CCMP826</strain>
    </source>
</reference>
<feature type="region of interest" description="Disordered" evidence="3">
    <location>
        <begin position="14"/>
        <end position="53"/>
    </location>
</feature>
<keyword evidence="2" id="KW-0677">Repeat</keyword>
<dbReference type="Pfam" id="PF00560">
    <property type="entry name" value="LRR_1"/>
    <property type="match status" value="3"/>
</dbReference>
<gene>
    <name evidence="5" type="ORF">HTAM1171_LOCUS7496</name>
</gene>
<proteinExistence type="predicted"/>
<keyword evidence="4" id="KW-1133">Transmembrane helix</keyword>
<dbReference type="EMBL" id="HBGV01012251">
    <property type="protein sequence ID" value="CAD9499995.1"/>
    <property type="molecule type" value="Transcribed_RNA"/>
</dbReference>
<dbReference type="AlphaFoldDB" id="A0A7S2MSD2"/>
<feature type="compositionally biased region" description="Basic and acidic residues" evidence="3">
    <location>
        <begin position="34"/>
        <end position="53"/>
    </location>
</feature>